<keyword evidence="6 7" id="KW-0472">Membrane</keyword>
<keyword evidence="4 7" id="KW-0256">Endoplasmic reticulum</keyword>
<evidence type="ECO:0000256" key="8">
    <source>
        <dbReference type="SAM" id="SignalP"/>
    </source>
</evidence>
<organism evidence="9">
    <name type="scientific">Araucaria cunninghamii</name>
    <name type="common">Hoop pine</name>
    <name type="synonym">Moreton Bay pine</name>
    <dbReference type="NCBI Taxonomy" id="56994"/>
    <lineage>
        <taxon>Eukaryota</taxon>
        <taxon>Viridiplantae</taxon>
        <taxon>Streptophyta</taxon>
        <taxon>Embryophyta</taxon>
        <taxon>Tracheophyta</taxon>
        <taxon>Spermatophyta</taxon>
        <taxon>Pinopsida</taxon>
        <taxon>Pinidae</taxon>
        <taxon>Conifers II</taxon>
        <taxon>Araucariales</taxon>
        <taxon>Araucariaceae</taxon>
        <taxon>Araucaria</taxon>
    </lineage>
</organism>
<keyword evidence="3 7" id="KW-0732">Signal</keyword>
<comment type="function">
    <text evidence="7">TRAP proteins are part of a complex whose function is to bind calcium to the ER membrane and thereby regulate the retention of ER resident proteins. May be involved in the recycling of the translocation apparatus after completion of the translocation process or may function as a membrane-bound chaperone facilitating folding of translocated proteins.</text>
</comment>
<comment type="similarity">
    <text evidence="7">Belongs to the TRAP-alpha family.</text>
</comment>
<protein>
    <recommendedName>
        <fullName evidence="7">Translocon-associated protein subunit alpha</fullName>
        <shortName evidence="7">TRAP-alpha</shortName>
    </recommendedName>
    <alternativeName>
        <fullName evidence="7">Signal sequence receptor subunit alpha</fullName>
    </alternativeName>
</protein>
<sequence length="263" mass="28438">MAMLRFSAILLVFGLLFASPFLQVVNCQEVSAGGIDSGEEGELGIVGDGVQDSVDSVLGPASGVDTTCFFPKNSDKSIPAGGETEILVGVNNEGESSLKVHSIKASLHLPYYHGLLVQNLTVQEFVNATVPHSAQATFPYSFTVNKYLQPGEFTLVGSMFYEVDEQLYQAVFYNGTVEVVEASGILSGETVFLITLGMALLGLFGLWLYGQIQRISKKTKRTKKVVEVGTRNADTTNEWLQGTAFTQGLSKSMSQSQKSKKKK</sequence>
<evidence type="ECO:0000256" key="1">
    <source>
        <dbReference type="ARBA" id="ARBA00004115"/>
    </source>
</evidence>
<evidence type="ECO:0000256" key="7">
    <source>
        <dbReference type="RuleBase" id="RU368074"/>
    </source>
</evidence>
<dbReference type="AlphaFoldDB" id="A0A0D6R3A1"/>
<dbReference type="Pfam" id="PF03896">
    <property type="entry name" value="TRAP_alpha"/>
    <property type="match status" value="1"/>
</dbReference>
<keyword evidence="2 7" id="KW-0812">Transmembrane</keyword>
<evidence type="ECO:0000313" key="9">
    <source>
        <dbReference type="EMBL" id="JAG98312.1"/>
    </source>
</evidence>
<dbReference type="PANTHER" id="PTHR12924:SF0">
    <property type="entry name" value="TRANSLOCON-ASSOCIATED PROTEIN SUBUNIT ALPHA"/>
    <property type="match status" value="1"/>
</dbReference>
<evidence type="ECO:0000256" key="3">
    <source>
        <dbReference type="ARBA" id="ARBA00022729"/>
    </source>
</evidence>
<reference evidence="9" key="1">
    <citation type="submission" date="2015-03" db="EMBL/GenBank/DDBJ databases">
        <title>A transcriptome of Araucaria cunninghamii, an australian fine timber species.</title>
        <authorList>
            <person name="Jing Yi C.J.Y."/>
            <person name="Yin San L.Y.S."/>
            <person name="Abdul Karim S.S."/>
            <person name="Wan Azmi N.N."/>
            <person name="Hercus R.R."/>
            <person name="Croft L.L."/>
        </authorList>
    </citation>
    <scope>NUCLEOTIDE SEQUENCE</scope>
    <source>
        <strain evidence="9">MI0301</strain>
        <tissue evidence="9">Leaf</tissue>
    </source>
</reference>
<feature type="transmembrane region" description="Helical" evidence="7">
    <location>
        <begin position="191"/>
        <end position="210"/>
    </location>
</feature>
<proteinExistence type="inferred from homology"/>
<dbReference type="GO" id="GO:0005789">
    <property type="term" value="C:endoplasmic reticulum membrane"/>
    <property type="evidence" value="ECO:0007669"/>
    <property type="project" value="UniProtKB-SubCell"/>
</dbReference>
<comment type="domain">
    <text evidence="7">Shows a remarkable charge distribution with the N-terminus being highly negatively charged, and the cytoplasmic C-terminus positively charged.</text>
</comment>
<comment type="subcellular location">
    <subcellularLocation>
        <location evidence="1 7">Endoplasmic reticulum membrane</location>
        <topology evidence="1 7">Single-pass type I membrane protein</topology>
    </subcellularLocation>
</comment>
<name>A0A0D6R3A1_ARACU</name>
<comment type="subunit">
    <text evidence="7">Heterotetramer of TRAP-alpha, TRAP-beta, TRAP-delta and TRAP-gamma.</text>
</comment>
<keyword evidence="5 7" id="KW-1133">Transmembrane helix</keyword>
<dbReference type="EMBL" id="GCKF01026556">
    <property type="protein sequence ID" value="JAG98312.1"/>
    <property type="molecule type" value="Transcribed_RNA"/>
</dbReference>
<evidence type="ECO:0000256" key="4">
    <source>
        <dbReference type="ARBA" id="ARBA00022824"/>
    </source>
</evidence>
<keyword evidence="7" id="KW-0106">Calcium</keyword>
<accession>A0A0D6R3A1</accession>
<feature type="signal peptide" evidence="8">
    <location>
        <begin position="1"/>
        <end position="18"/>
    </location>
</feature>
<evidence type="ECO:0000256" key="6">
    <source>
        <dbReference type="ARBA" id="ARBA00023136"/>
    </source>
</evidence>
<feature type="chain" id="PRO_5002311452" description="Translocon-associated protein subunit alpha" evidence="8">
    <location>
        <begin position="19"/>
        <end position="263"/>
    </location>
</feature>
<dbReference type="InterPro" id="IPR005595">
    <property type="entry name" value="TRAP_alpha"/>
</dbReference>
<evidence type="ECO:0000256" key="5">
    <source>
        <dbReference type="ARBA" id="ARBA00022989"/>
    </source>
</evidence>
<evidence type="ECO:0000256" key="2">
    <source>
        <dbReference type="ARBA" id="ARBA00022692"/>
    </source>
</evidence>
<dbReference type="PANTHER" id="PTHR12924">
    <property type="entry name" value="TRANSLOCON-ASSOCIATED PROTEIN, ALPHA SUBUNIT"/>
    <property type="match status" value="1"/>
</dbReference>